<organism evidence="3 4">
    <name type="scientific">Polyrhizophydium stewartii</name>
    <dbReference type="NCBI Taxonomy" id="2732419"/>
    <lineage>
        <taxon>Eukaryota</taxon>
        <taxon>Fungi</taxon>
        <taxon>Fungi incertae sedis</taxon>
        <taxon>Chytridiomycota</taxon>
        <taxon>Chytridiomycota incertae sedis</taxon>
        <taxon>Chytridiomycetes</taxon>
        <taxon>Rhizophydiales</taxon>
        <taxon>Rhizophydiales incertae sedis</taxon>
        <taxon>Polyrhizophydium</taxon>
    </lineage>
</organism>
<evidence type="ECO:0000313" key="4">
    <source>
        <dbReference type="Proteomes" id="UP001527925"/>
    </source>
</evidence>
<dbReference type="Gene3D" id="3.10.20.90">
    <property type="entry name" value="Phosphatidylinositol 3-kinase Catalytic Subunit, Chain A, domain 1"/>
    <property type="match status" value="1"/>
</dbReference>
<comment type="caution">
    <text evidence="3">The sequence shown here is derived from an EMBL/GenBank/DDBJ whole genome shotgun (WGS) entry which is preliminary data.</text>
</comment>
<accession>A0ABR4N7A1</accession>
<dbReference type="Proteomes" id="UP001527925">
    <property type="component" value="Unassembled WGS sequence"/>
</dbReference>
<dbReference type="InterPro" id="IPR022617">
    <property type="entry name" value="Rad60/SUMO-like_dom"/>
</dbReference>
<dbReference type="SUPFAM" id="SSF54236">
    <property type="entry name" value="Ubiquitin-like"/>
    <property type="match status" value="2"/>
</dbReference>
<name>A0ABR4N7A1_9FUNG</name>
<feature type="compositionally biased region" description="Low complexity" evidence="1">
    <location>
        <begin position="110"/>
        <end position="131"/>
    </location>
</feature>
<dbReference type="CDD" id="cd01763">
    <property type="entry name" value="Ubl_SUMO_like"/>
    <property type="match status" value="1"/>
</dbReference>
<protein>
    <recommendedName>
        <fullName evidence="2">Rad60/SUMO-like domain-containing protein</fullName>
    </recommendedName>
</protein>
<feature type="compositionally biased region" description="Acidic residues" evidence="1">
    <location>
        <begin position="97"/>
        <end position="106"/>
    </location>
</feature>
<gene>
    <name evidence="3" type="ORF">HK105_205032</name>
</gene>
<dbReference type="EMBL" id="JADGIZ020000024">
    <property type="protein sequence ID" value="KAL2915416.1"/>
    <property type="molecule type" value="Genomic_DNA"/>
</dbReference>
<keyword evidence="4" id="KW-1185">Reference proteome</keyword>
<dbReference type="Pfam" id="PF11976">
    <property type="entry name" value="Rad60-SLD"/>
    <property type="match status" value="1"/>
</dbReference>
<feature type="region of interest" description="Disordered" evidence="1">
    <location>
        <begin position="97"/>
        <end position="133"/>
    </location>
</feature>
<evidence type="ECO:0000259" key="2">
    <source>
        <dbReference type="Pfam" id="PF11976"/>
    </source>
</evidence>
<reference evidence="3 4" key="1">
    <citation type="submission" date="2023-09" db="EMBL/GenBank/DDBJ databases">
        <title>Pangenome analysis of Batrachochytrium dendrobatidis and related Chytrids.</title>
        <authorList>
            <person name="Yacoub M.N."/>
            <person name="Stajich J.E."/>
            <person name="James T.Y."/>
        </authorList>
    </citation>
    <scope>NUCLEOTIDE SEQUENCE [LARGE SCALE GENOMIC DNA]</scope>
    <source>
        <strain evidence="3 4">JEL0888</strain>
    </source>
</reference>
<evidence type="ECO:0000313" key="3">
    <source>
        <dbReference type="EMBL" id="KAL2915416.1"/>
    </source>
</evidence>
<sequence>MPRPKRELPEPEGNAADAARPAGGRQTAAAAAAESATKAGTKPKTGSRATRAQGDFFDLGGSESVSRIRRSANADVDRAAEARAALARKRAILLDLEDDSDSDDDGNGAGSALAAAGAVSVAESKSASVAVQEPVPFPRRRSFDREVSLTPPPADLPASAKAELAEIKKSLEELYSDPVDPDADDGWAQEAPEDGAPSSTAVQQTMPAQLPLSPLAPPRRAANRAGMPQIILRVQFQTWPHSDPTGIHKLLKIKVSDEHQVQLLIDFIASRVKVDASSLVVTFRGARLSPHAFVFDSGVTELDTLVAYTNEHYLAMLGDGQRQSATAHSQASGGDPLTQPEAQTRFSIQVRTASGTSKVKVSETTTIAHIAAKLKLNPEKFEFDGERLDPSQSLADIGIEPDDLIEAR</sequence>
<evidence type="ECO:0000256" key="1">
    <source>
        <dbReference type="SAM" id="MobiDB-lite"/>
    </source>
</evidence>
<feature type="region of interest" description="Disordered" evidence="1">
    <location>
        <begin position="176"/>
        <end position="204"/>
    </location>
</feature>
<dbReference type="InterPro" id="IPR029071">
    <property type="entry name" value="Ubiquitin-like_domsf"/>
</dbReference>
<feature type="compositionally biased region" description="Low complexity" evidence="1">
    <location>
        <begin position="18"/>
        <end position="40"/>
    </location>
</feature>
<feature type="region of interest" description="Disordered" evidence="1">
    <location>
        <begin position="1"/>
        <end position="77"/>
    </location>
</feature>
<feature type="compositionally biased region" description="Acidic residues" evidence="1">
    <location>
        <begin position="179"/>
        <end position="193"/>
    </location>
</feature>
<proteinExistence type="predicted"/>
<feature type="domain" description="Rad60/SUMO-like" evidence="2">
    <location>
        <begin position="357"/>
        <end position="407"/>
    </location>
</feature>